<name>A0AA35Z9A4_LACSI</name>
<evidence type="ECO:0000313" key="2">
    <source>
        <dbReference type="Proteomes" id="UP001177003"/>
    </source>
</evidence>
<accession>A0AA35Z9A4</accession>
<sequence length="157" mass="18494">MDEHQIIVREAEEKEKAKNEAQVTLESRKLLFPLDLSITPKAFKFRNSVKVVNVPAIDRGSDHLIFLFYLKHIKSRYKTWSASKIKAMKITGPIEIDSFTNVKVYKSTLADMRCLNSYDWIMLYNFLLRDEQKYEPIVAHLKQMLISYIEEFGKMEI</sequence>
<protein>
    <submittedName>
        <fullName evidence="1">Uncharacterized protein</fullName>
    </submittedName>
</protein>
<reference evidence="1" key="1">
    <citation type="submission" date="2023-04" db="EMBL/GenBank/DDBJ databases">
        <authorList>
            <person name="Vijverberg K."/>
            <person name="Xiong W."/>
            <person name="Schranz E."/>
        </authorList>
    </citation>
    <scope>NUCLEOTIDE SEQUENCE</scope>
</reference>
<evidence type="ECO:0000313" key="1">
    <source>
        <dbReference type="EMBL" id="CAI9288314.1"/>
    </source>
</evidence>
<organism evidence="1 2">
    <name type="scientific">Lactuca saligna</name>
    <name type="common">Willowleaf lettuce</name>
    <dbReference type="NCBI Taxonomy" id="75948"/>
    <lineage>
        <taxon>Eukaryota</taxon>
        <taxon>Viridiplantae</taxon>
        <taxon>Streptophyta</taxon>
        <taxon>Embryophyta</taxon>
        <taxon>Tracheophyta</taxon>
        <taxon>Spermatophyta</taxon>
        <taxon>Magnoliopsida</taxon>
        <taxon>eudicotyledons</taxon>
        <taxon>Gunneridae</taxon>
        <taxon>Pentapetalae</taxon>
        <taxon>asterids</taxon>
        <taxon>campanulids</taxon>
        <taxon>Asterales</taxon>
        <taxon>Asteraceae</taxon>
        <taxon>Cichorioideae</taxon>
        <taxon>Cichorieae</taxon>
        <taxon>Lactucinae</taxon>
        <taxon>Lactuca</taxon>
    </lineage>
</organism>
<dbReference type="AlphaFoldDB" id="A0AA35Z9A4"/>
<keyword evidence="2" id="KW-1185">Reference proteome</keyword>
<gene>
    <name evidence="1" type="ORF">LSALG_LOCUS27625</name>
</gene>
<dbReference type="Proteomes" id="UP001177003">
    <property type="component" value="Chromosome 5"/>
</dbReference>
<proteinExistence type="predicted"/>
<dbReference type="EMBL" id="OX465081">
    <property type="protein sequence ID" value="CAI9288314.1"/>
    <property type="molecule type" value="Genomic_DNA"/>
</dbReference>